<name>A0A813WJ02_9BILA</name>
<dbReference type="EMBL" id="CAJNOC010001304">
    <property type="protein sequence ID" value="CAF0852987.1"/>
    <property type="molecule type" value="Genomic_DNA"/>
</dbReference>
<dbReference type="Gene3D" id="2.20.25.240">
    <property type="match status" value="1"/>
</dbReference>
<dbReference type="Proteomes" id="UP000663879">
    <property type="component" value="Unassembled WGS sequence"/>
</dbReference>
<gene>
    <name evidence="5" type="ORF">OXX778_LOCUS9047</name>
</gene>
<evidence type="ECO:0000256" key="1">
    <source>
        <dbReference type="ARBA" id="ARBA00022723"/>
    </source>
</evidence>
<evidence type="ECO:0000313" key="5">
    <source>
        <dbReference type="EMBL" id="CAF0852987.1"/>
    </source>
</evidence>
<proteinExistence type="predicted"/>
<keyword evidence="6" id="KW-1185">Reference proteome</keyword>
<sequence length="270" mass="31246">MSSKIEFVPSNKGGLMLFYEEHLYQKLKKPNKDGTQAWRCRDYRLKNKHCKALCYTLDNKVVAVTGQHLHQKVNKTEVIFSHAKQVIKELVKTDTAPIKKIFEKTINKTIGESQIEIAEAALFAPKYRNIEKGLYSIRHENIVPFLPKKTNEILFSGAFESFQKTTNGKRFLFFDTNDSDRIIAFASDTQLGILSRSKRWHVDGTFKAAPTIFYQLYMIHAWDLNEMHACAFIFLTSKSQLLYSKMLRNLIEKGLELNFSFSPNEIVSDF</sequence>
<accession>A0A813WJ02</accession>
<feature type="domain" description="FLYWCH-type" evidence="4">
    <location>
        <begin position="7"/>
        <end position="70"/>
    </location>
</feature>
<evidence type="ECO:0000259" key="4">
    <source>
        <dbReference type="Pfam" id="PF04500"/>
    </source>
</evidence>
<dbReference type="OrthoDB" id="6778920at2759"/>
<keyword evidence="1" id="KW-0479">Metal-binding</keyword>
<dbReference type="InterPro" id="IPR007588">
    <property type="entry name" value="Znf_FLYWCH"/>
</dbReference>
<evidence type="ECO:0000256" key="2">
    <source>
        <dbReference type="ARBA" id="ARBA00022771"/>
    </source>
</evidence>
<reference evidence="5" key="1">
    <citation type="submission" date="2021-02" db="EMBL/GenBank/DDBJ databases">
        <authorList>
            <person name="Nowell W R."/>
        </authorList>
    </citation>
    <scope>NUCLEOTIDE SEQUENCE</scope>
    <source>
        <strain evidence="5">Ploen Becks lab</strain>
    </source>
</reference>
<keyword evidence="3" id="KW-0862">Zinc</keyword>
<dbReference type="GO" id="GO:0008270">
    <property type="term" value="F:zinc ion binding"/>
    <property type="evidence" value="ECO:0007669"/>
    <property type="project" value="UniProtKB-KW"/>
</dbReference>
<evidence type="ECO:0000256" key="3">
    <source>
        <dbReference type="ARBA" id="ARBA00022833"/>
    </source>
</evidence>
<evidence type="ECO:0000313" key="6">
    <source>
        <dbReference type="Proteomes" id="UP000663879"/>
    </source>
</evidence>
<comment type="caution">
    <text evidence="5">The sequence shown here is derived from an EMBL/GenBank/DDBJ whole genome shotgun (WGS) entry which is preliminary data.</text>
</comment>
<dbReference type="AlphaFoldDB" id="A0A813WJ02"/>
<protein>
    <recommendedName>
        <fullName evidence="4">FLYWCH-type domain-containing protein</fullName>
    </recommendedName>
</protein>
<dbReference type="Pfam" id="PF04500">
    <property type="entry name" value="FLYWCH"/>
    <property type="match status" value="1"/>
</dbReference>
<organism evidence="5 6">
    <name type="scientific">Brachionus calyciflorus</name>
    <dbReference type="NCBI Taxonomy" id="104777"/>
    <lineage>
        <taxon>Eukaryota</taxon>
        <taxon>Metazoa</taxon>
        <taxon>Spiralia</taxon>
        <taxon>Gnathifera</taxon>
        <taxon>Rotifera</taxon>
        <taxon>Eurotatoria</taxon>
        <taxon>Monogononta</taxon>
        <taxon>Pseudotrocha</taxon>
        <taxon>Ploima</taxon>
        <taxon>Brachionidae</taxon>
        <taxon>Brachionus</taxon>
    </lineage>
</organism>
<keyword evidence="2" id="KW-0863">Zinc-finger</keyword>